<evidence type="ECO:0000313" key="2">
    <source>
        <dbReference type="EMBL" id="CAK9051385.1"/>
    </source>
</evidence>
<dbReference type="Gene3D" id="3.20.20.80">
    <property type="entry name" value="Glycosidases"/>
    <property type="match status" value="1"/>
</dbReference>
<comment type="caution">
    <text evidence="2">The sequence shown here is derived from an EMBL/GenBank/DDBJ whole genome shotgun (WGS) entry which is preliminary data.</text>
</comment>
<dbReference type="InterPro" id="IPR017853">
    <property type="entry name" value="GH"/>
</dbReference>
<gene>
    <name evidence="2" type="ORF">CCMP2556_LOCUS26098</name>
</gene>
<keyword evidence="1" id="KW-1133">Transmembrane helix</keyword>
<evidence type="ECO:0000256" key="1">
    <source>
        <dbReference type="SAM" id="Phobius"/>
    </source>
</evidence>
<protein>
    <submittedName>
        <fullName evidence="2">Uncharacterized protein</fullName>
    </submittedName>
</protein>
<keyword evidence="3" id="KW-1185">Reference proteome</keyword>
<name>A0ABP0MIR4_9DINO</name>
<evidence type="ECO:0000313" key="3">
    <source>
        <dbReference type="Proteomes" id="UP001642484"/>
    </source>
</evidence>
<keyword evidence="1" id="KW-0472">Membrane</keyword>
<proteinExistence type="predicted"/>
<feature type="transmembrane region" description="Helical" evidence="1">
    <location>
        <begin position="21"/>
        <end position="40"/>
    </location>
</feature>
<accession>A0ABP0MIR4</accession>
<reference evidence="2 3" key="1">
    <citation type="submission" date="2024-02" db="EMBL/GenBank/DDBJ databases">
        <authorList>
            <person name="Chen Y."/>
            <person name="Shah S."/>
            <person name="Dougan E. K."/>
            <person name="Thang M."/>
            <person name="Chan C."/>
        </authorList>
    </citation>
    <scope>NUCLEOTIDE SEQUENCE [LARGE SCALE GENOMIC DNA]</scope>
</reference>
<sequence length="420" mass="45608">MSVGERRAEARKRRQEQCQKSCACVVISSLVATIVIQCLAKPVEVTVPNTPEVPAAQPYLAACSAHAKCAQQGQDDCCPSSDGVLMGCCSPIPSSVKVDPFRGMCYAPTPAKNVAPWAEALWGKSGRDDLSAIRQMGFKVLRVYGNDPRLSHEAFLSRCTALGLKVIVAISDFPYTQDPQSKCATAPPYDCFTEVRLQFTTMLKNGFTVRDGEGQMRYHPAIEAIILINEPELKITYQGAIAKDAWSKGYYTKALLSALDGALRAEESLSIMGAKPPFTVVNSFSTCETCKTNVAGNKAGEAQVGSLAALGFMYDFVVGALKPDFFGYDPRHDLKSALQNRWLLGFNTQDTSDVICKQVLQPLKATPLSGLPIWAGEYKAWYQSMPDSKVADFKEDWSKLSSWVQQGASCDAAGAPLRGP</sequence>
<dbReference type="Proteomes" id="UP001642484">
    <property type="component" value="Unassembled WGS sequence"/>
</dbReference>
<organism evidence="2 3">
    <name type="scientific">Durusdinium trenchii</name>
    <dbReference type="NCBI Taxonomy" id="1381693"/>
    <lineage>
        <taxon>Eukaryota</taxon>
        <taxon>Sar</taxon>
        <taxon>Alveolata</taxon>
        <taxon>Dinophyceae</taxon>
        <taxon>Suessiales</taxon>
        <taxon>Symbiodiniaceae</taxon>
        <taxon>Durusdinium</taxon>
    </lineage>
</organism>
<dbReference type="EMBL" id="CAXAMN010017891">
    <property type="protein sequence ID" value="CAK9051385.1"/>
    <property type="molecule type" value="Genomic_DNA"/>
</dbReference>
<keyword evidence="1" id="KW-0812">Transmembrane</keyword>
<dbReference type="SUPFAM" id="SSF51445">
    <property type="entry name" value="(Trans)glycosidases"/>
    <property type="match status" value="1"/>
</dbReference>